<organism evidence="2 3">
    <name type="scientific">Colocasia esculenta</name>
    <name type="common">Wild taro</name>
    <name type="synonym">Arum esculentum</name>
    <dbReference type="NCBI Taxonomy" id="4460"/>
    <lineage>
        <taxon>Eukaryota</taxon>
        <taxon>Viridiplantae</taxon>
        <taxon>Streptophyta</taxon>
        <taxon>Embryophyta</taxon>
        <taxon>Tracheophyta</taxon>
        <taxon>Spermatophyta</taxon>
        <taxon>Magnoliopsida</taxon>
        <taxon>Liliopsida</taxon>
        <taxon>Araceae</taxon>
        <taxon>Aroideae</taxon>
        <taxon>Colocasieae</taxon>
        <taxon>Colocasia</taxon>
    </lineage>
</organism>
<accession>A0A843TQJ6</accession>
<dbReference type="OrthoDB" id="650808at2759"/>
<reference evidence="2" key="1">
    <citation type="submission" date="2017-07" db="EMBL/GenBank/DDBJ databases">
        <title>Taro Niue Genome Assembly and Annotation.</title>
        <authorList>
            <person name="Atibalentja N."/>
            <person name="Keating K."/>
            <person name="Fields C.J."/>
        </authorList>
    </citation>
    <scope>NUCLEOTIDE SEQUENCE</scope>
    <source>
        <strain evidence="2">Niue_2</strain>
        <tissue evidence="2">Leaf</tissue>
    </source>
</reference>
<name>A0A843TQJ6_COLES</name>
<gene>
    <name evidence="2" type="ORF">Taro_006243</name>
</gene>
<evidence type="ECO:0000313" key="3">
    <source>
        <dbReference type="Proteomes" id="UP000652761"/>
    </source>
</evidence>
<feature type="region of interest" description="Disordered" evidence="1">
    <location>
        <begin position="34"/>
        <end position="85"/>
    </location>
</feature>
<dbReference type="PANTHER" id="PTHR35485">
    <property type="entry name" value="OS01G0888900 PROTEIN"/>
    <property type="match status" value="1"/>
</dbReference>
<dbReference type="EMBL" id="NMUH01000182">
    <property type="protein sequence ID" value="MQL73888.1"/>
    <property type="molecule type" value="Genomic_DNA"/>
</dbReference>
<keyword evidence="3" id="KW-1185">Reference proteome</keyword>
<dbReference type="AlphaFoldDB" id="A0A843TQJ6"/>
<comment type="caution">
    <text evidence="2">The sequence shown here is derived from an EMBL/GenBank/DDBJ whole genome shotgun (WGS) entry which is preliminary data.</text>
</comment>
<evidence type="ECO:0000256" key="1">
    <source>
        <dbReference type="SAM" id="MobiDB-lite"/>
    </source>
</evidence>
<protein>
    <submittedName>
        <fullName evidence="2">Uncharacterized protein</fullName>
    </submittedName>
</protein>
<dbReference type="PANTHER" id="PTHR35485:SF4">
    <property type="entry name" value="EXPRESSED PROTEIN"/>
    <property type="match status" value="1"/>
</dbReference>
<dbReference type="Proteomes" id="UP000652761">
    <property type="component" value="Unassembled WGS sequence"/>
</dbReference>
<sequence length="98" mass="11345">MEGLIPYVYRAIKRRRTRRYYRCLSSGTAQLLPAPKFFSPPPEAARGYRGENHGPHRRHRSMEDFSEEMSPERFPEQRRLGKGSSIQSNRMFACIGGA</sequence>
<evidence type="ECO:0000313" key="2">
    <source>
        <dbReference type="EMBL" id="MQL73888.1"/>
    </source>
</evidence>
<proteinExistence type="predicted"/>
<feature type="compositionally biased region" description="Basic and acidic residues" evidence="1">
    <location>
        <begin position="70"/>
        <end position="79"/>
    </location>
</feature>